<dbReference type="InterPro" id="IPR038765">
    <property type="entry name" value="Papain-like_cys_pep_sf"/>
</dbReference>
<dbReference type="SUPFAM" id="SSF54001">
    <property type="entry name" value="Cysteine proteinases"/>
    <property type="match status" value="1"/>
</dbReference>
<keyword evidence="9" id="KW-1185">Reference proteome</keyword>
<keyword evidence="6" id="KW-0732">Signal</keyword>
<evidence type="ECO:0000256" key="2">
    <source>
        <dbReference type="ARBA" id="ARBA00022670"/>
    </source>
</evidence>
<feature type="chain" id="PRO_5045724635" evidence="6">
    <location>
        <begin position="34"/>
        <end position="323"/>
    </location>
</feature>
<sequence>MRLSRDRARSRALVAVSSLAIVGALFAFPSAQADPAPTVESIEAALHKIEAMNEQVNQIGVRTKQTRNEIADLSDDISEALVGYNQQKEQLSTAIVQQQMDAPLGPTVNLFGSGDPEQFLAGLGAVQALNSTRADALEQFGETSKALKNRRSQLEDRQDELADAKKQSAKTRKEIRKQYEAIKAQIEQLSPADQAKLDSGSTELDFEPVASGRAQTAINFALAQLGEPYAWGGTGPNRWDCSGLVMKAWAAAGISLPRVVGPQYAATRHISASQLQPGDLVFYGGMSHVGMYIGKGRVVHAPRPGRSVEITGLGGYSKFGRVG</sequence>
<reference evidence="8 9" key="1">
    <citation type="submission" date="2023-07" db="EMBL/GenBank/DDBJ databases">
        <title>Sorghum-associated microbial communities from plants grown in Nebraska, USA.</title>
        <authorList>
            <person name="Schachtman D."/>
        </authorList>
    </citation>
    <scope>NUCLEOTIDE SEQUENCE [LARGE SCALE GENOMIC DNA]</scope>
    <source>
        <strain evidence="8 9">BE248</strain>
    </source>
</reference>
<organism evidence="8 9">
    <name type="scientific">Aeromicrobium panaciterrae</name>
    <dbReference type="NCBI Taxonomy" id="363861"/>
    <lineage>
        <taxon>Bacteria</taxon>
        <taxon>Bacillati</taxon>
        <taxon>Actinomycetota</taxon>
        <taxon>Actinomycetes</taxon>
        <taxon>Propionibacteriales</taxon>
        <taxon>Nocardioidaceae</taxon>
        <taxon>Aeromicrobium</taxon>
    </lineage>
</organism>
<evidence type="ECO:0000256" key="1">
    <source>
        <dbReference type="ARBA" id="ARBA00007074"/>
    </source>
</evidence>
<dbReference type="InterPro" id="IPR051794">
    <property type="entry name" value="PG_Endopeptidase_C40"/>
</dbReference>
<dbReference type="Pfam" id="PF00877">
    <property type="entry name" value="NLPC_P60"/>
    <property type="match status" value="1"/>
</dbReference>
<comment type="caution">
    <text evidence="8">The sequence shown here is derived from an EMBL/GenBank/DDBJ whole genome shotgun (WGS) entry which is preliminary data.</text>
</comment>
<dbReference type="PROSITE" id="PS51935">
    <property type="entry name" value="NLPC_P60"/>
    <property type="match status" value="1"/>
</dbReference>
<evidence type="ECO:0000256" key="4">
    <source>
        <dbReference type="ARBA" id="ARBA00022807"/>
    </source>
</evidence>
<evidence type="ECO:0000256" key="3">
    <source>
        <dbReference type="ARBA" id="ARBA00022801"/>
    </source>
</evidence>
<evidence type="ECO:0000256" key="5">
    <source>
        <dbReference type="SAM" id="MobiDB-lite"/>
    </source>
</evidence>
<dbReference type="Gene3D" id="3.90.1720.10">
    <property type="entry name" value="endopeptidase domain like (from Nostoc punctiforme)"/>
    <property type="match status" value="1"/>
</dbReference>
<keyword evidence="3 8" id="KW-0378">Hydrolase</keyword>
<dbReference type="RefSeq" id="WP_309970370.1">
    <property type="nucleotide sequence ID" value="NZ_JAVDWH010000001.1"/>
</dbReference>
<dbReference type="Gene3D" id="6.10.250.3150">
    <property type="match status" value="1"/>
</dbReference>
<dbReference type="InterPro" id="IPR000064">
    <property type="entry name" value="NLP_P60_dom"/>
</dbReference>
<feature type="region of interest" description="Disordered" evidence="5">
    <location>
        <begin position="148"/>
        <end position="172"/>
    </location>
</feature>
<feature type="compositionally biased region" description="Basic and acidic residues" evidence="5">
    <location>
        <begin position="152"/>
        <end position="166"/>
    </location>
</feature>
<feature type="domain" description="NlpC/P60" evidence="7">
    <location>
        <begin position="211"/>
        <end position="323"/>
    </location>
</feature>
<dbReference type="GO" id="GO:0016787">
    <property type="term" value="F:hydrolase activity"/>
    <property type="evidence" value="ECO:0007669"/>
    <property type="project" value="UniProtKB-KW"/>
</dbReference>
<keyword evidence="2" id="KW-0645">Protease</keyword>
<evidence type="ECO:0000313" key="9">
    <source>
        <dbReference type="Proteomes" id="UP001257739"/>
    </source>
</evidence>
<gene>
    <name evidence="8" type="ORF">J2X11_002027</name>
</gene>
<comment type="similarity">
    <text evidence="1">Belongs to the peptidase C40 family.</text>
</comment>
<accession>A0ABU1UPS9</accession>
<name>A0ABU1UPS9_9ACTN</name>
<dbReference type="PANTHER" id="PTHR47359">
    <property type="entry name" value="PEPTIDOGLYCAN DL-ENDOPEPTIDASE CWLO"/>
    <property type="match status" value="1"/>
</dbReference>
<evidence type="ECO:0000259" key="7">
    <source>
        <dbReference type="PROSITE" id="PS51935"/>
    </source>
</evidence>
<proteinExistence type="inferred from homology"/>
<dbReference type="Proteomes" id="UP001257739">
    <property type="component" value="Unassembled WGS sequence"/>
</dbReference>
<feature type="signal peptide" evidence="6">
    <location>
        <begin position="1"/>
        <end position="33"/>
    </location>
</feature>
<dbReference type="EMBL" id="JAVDWH010000001">
    <property type="protein sequence ID" value="MDR7087188.1"/>
    <property type="molecule type" value="Genomic_DNA"/>
</dbReference>
<evidence type="ECO:0000256" key="6">
    <source>
        <dbReference type="SAM" id="SignalP"/>
    </source>
</evidence>
<evidence type="ECO:0000313" key="8">
    <source>
        <dbReference type="EMBL" id="MDR7087188.1"/>
    </source>
</evidence>
<dbReference type="PANTHER" id="PTHR47359:SF3">
    <property type="entry name" value="NLP_P60 DOMAIN-CONTAINING PROTEIN-RELATED"/>
    <property type="match status" value="1"/>
</dbReference>
<protein>
    <submittedName>
        <fullName evidence="8">Cell wall-associated NlpC family hydrolase</fullName>
    </submittedName>
</protein>
<keyword evidence="4" id="KW-0788">Thiol protease</keyword>